<dbReference type="AlphaFoldDB" id="A0A1J5N1Z6"/>
<comment type="caution">
    <text evidence="2">The sequence shown here is derived from an EMBL/GenBank/DDBJ whole genome shotgun (WGS) entry which is preliminary data.</text>
</comment>
<evidence type="ECO:0000313" key="2">
    <source>
        <dbReference type="EMBL" id="OIQ52156.1"/>
    </source>
</evidence>
<feature type="transmembrane region" description="Helical" evidence="1">
    <location>
        <begin position="143"/>
        <end position="165"/>
    </location>
</feature>
<feature type="transmembrane region" description="Helical" evidence="1">
    <location>
        <begin position="37"/>
        <end position="55"/>
    </location>
</feature>
<keyword evidence="1" id="KW-1133">Transmembrane helix</keyword>
<keyword evidence="3" id="KW-1185">Reference proteome</keyword>
<dbReference type="Proteomes" id="UP000181901">
    <property type="component" value="Unassembled WGS sequence"/>
</dbReference>
<gene>
    <name evidence="2" type="ORF">BerOc1_00629</name>
</gene>
<organism evidence="2 3">
    <name type="scientific">Pseudodesulfovibrio hydrargyri</name>
    <dbReference type="NCBI Taxonomy" id="2125990"/>
    <lineage>
        <taxon>Bacteria</taxon>
        <taxon>Pseudomonadati</taxon>
        <taxon>Thermodesulfobacteriota</taxon>
        <taxon>Desulfovibrionia</taxon>
        <taxon>Desulfovibrionales</taxon>
        <taxon>Desulfovibrionaceae</taxon>
    </lineage>
</organism>
<reference evidence="2 3" key="1">
    <citation type="submission" date="2015-09" db="EMBL/GenBank/DDBJ databases">
        <title>Genome of Desulfovibrio dechloracetivorans BerOc1, a mercury methylating strain isolated from highly hydrocarbons and metals contaminated coastal sediments.</title>
        <authorList>
            <person name="Goni Urriza M."/>
            <person name="Gassie C."/>
            <person name="Bouchez O."/>
            <person name="Klopp C."/>
            <person name="Ranchou-Peyruse A."/>
            <person name="Remy G."/>
        </authorList>
    </citation>
    <scope>NUCLEOTIDE SEQUENCE [LARGE SCALE GENOMIC DNA]</scope>
    <source>
        <strain evidence="2 3">BerOc1</strain>
    </source>
</reference>
<keyword evidence="1" id="KW-0812">Transmembrane</keyword>
<sequence>MDILLQIWGGSSYLLNKICFSRAERSAAPESNKAWRLRSWAIFLAGLPAWVTVFILEHNWIAAAVEAGGAPAMLMGFIIALRGHGREPRWLDYMARFSVVFGLAASLYDFGGITTLTQIYELCVAAGFLIGTYFSAKDNVNGYFGFMLGNLSCAVLMGSQGYYILMAQQLVSLIFVADAYRARRRAGRG</sequence>
<keyword evidence="1" id="KW-0472">Membrane</keyword>
<evidence type="ECO:0000313" key="3">
    <source>
        <dbReference type="Proteomes" id="UP000181901"/>
    </source>
</evidence>
<proteinExistence type="predicted"/>
<evidence type="ECO:0008006" key="4">
    <source>
        <dbReference type="Google" id="ProtNLM"/>
    </source>
</evidence>
<evidence type="ECO:0000256" key="1">
    <source>
        <dbReference type="SAM" id="Phobius"/>
    </source>
</evidence>
<dbReference type="RefSeq" id="WP_071544247.1">
    <property type="nucleotide sequence ID" value="NZ_LKAQ01000001.1"/>
</dbReference>
<dbReference type="EMBL" id="LKAQ01000001">
    <property type="protein sequence ID" value="OIQ52156.1"/>
    <property type="molecule type" value="Genomic_DNA"/>
</dbReference>
<dbReference type="OrthoDB" id="6194874at2"/>
<feature type="transmembrane region" description="Helical" evidence="1">
    <location>
        <begin position="61"/>
        <end position="81"/>
    </location>
</feature>
<accession>A0A1J5N1Z6</accession>
<name>A0A1J5N1Z6_9BACT</name>
<feature type="transmembrane region" description="Helical" evidence="1">
    <location>
        <begin position="93"/>
        <end position="113"/>
    </location>
</feature>
<protein>
    <recommendedName>
        <fullName evidence="4">Nicotinamide riboside transporter PnuC</fullName>
    </recommendedName>
</protein>